<sequence>MIFSNRNVTFGTVMTWRVMGGWNWLLSEPLFGSKSGLLGNFQEKTISFYIYFSTSVNLSFGLYLGLGFAFQQ</sequence>
<keyword evidence="1" id="KW-1133">Transmembrane helix</keyword>
<proteinExistence type="predicted"/>
<feature type="transmembrane region" description="Helical" evidence="1">
    <location>
        <begin position="46"/>
        <end position="70"/>
    </location>
</feature>
<keyword evidence="3" id="KW-1185">Reference proteome</keyword>
<dbReference type="EMBL" id="SMMG02000001">
    <property type="protein sequence ID" value="KAA3489883.1"/>
    <property type="molecule type" value="Genomic_DNA"/>
</dbReference>
<gene>
    <name evidence="2" type="ORF">EPI10_033441</name>
</gene>
<organism evidence="2 3">
    <name type="scientific">Gossypium australe</name>
    <dbReference type="NCBI Taxonomy" id="47621"/>
    <lineage>
        <taxon>Eukaryota</taxon>
        <taxon>Viridiplantae</taxon>
        <taxon>Streptophyta</taxon>
        <taxon>Embryophyta</taxon>
        <taxon>Tracheophyta</taxon>
        <taxon>Spermatophyta</taxon>
        <taxon>Magnoliopsida</taxon>
        <taxon>eudicotyledons</taxon>
        <taxon>Gunneridae</taxon>
        <taxon>Pentapetalae</taxon>
        <taxon>rosids</taxon>
        <taxon>malvids</taxon>
        <taxon>Malvales</taxon>
        <taxon>Malvaceae</taxon>
        <taxon>Malvoideae</taxon>
        <taxon>Gossypium</taxon>
    </lineage>
</organism>
<keyword evidence="1" id="KW-0472">Membrane</keyword>
<name>A0A5B6X867_9ROSI</name>
<reference evidence="3" key="1">
    <citation type="journal article" date="2019" name="Plant Biotechnol. J.">
        <title>Genome sequencing of the Australian wild diploid species Gossypium australe highlights disease resistance and delayed gland morphogenesis.</title>
        <authorList>
            <person name="Cai Y."/>
            <person name="Cai X."/>
            <person name="Wang Q."/>
            <person name="Wang P."/>
            <person name="Zhang Y."/>
            <person name="Cai C."/>
            <person name="Xu Y."/>
            <person name="Wang K."/>
            <person name="Zhou Z."/>
            <person name="Wang C."/>
            <person name="Geng S."/>
            <person name="Li B."/>
            <person name="Dong Q."/>
            <person name="Hou Y."/>
            <person name="Wang H."/>
            <person name="Ai P."/>
            <person name="Liu Z."/>
            <person name="Yi F."/>
            <person name="Sun M."/>
            <person name="An G."/>
            <person name="Cheng J."/>
            <person name="Zhang Y."/>
            <person name="Shi Q."/>
            <person name="Xie Y."/>
            <person name="Shi X."/>
            <person name="Chang Y."/>
            <person name="Huang F."/>
            <person name="Chen Y."/>
            <person name="Hong S."/>
            <person name="Mi L."/>
            <person name="Sun Q."/>
            <person name="Zhang L."/>
            <person name="Zhou B."/>
            <person name="Peng R."/>
            <person name="Zhang X."/>
            <person name="Liu F."/>
        </authorList>
    </citation>
    <scope>NUCLEOTIDE SEQUENCE [LARGE SCALE GENOMIC DNA]</scope>
    <source>
        <strain evidence="3">cv. PA1801</strain>
    </source>
</reference>
<evidence type="ECO:0000256" key="1">
    <source>
        <dbReference type="SAM" id="Phobius"/>
    </source>
</evidence>
<keyword evidence="1" id="KW-0812">Transmembrane</keyword>
<evidence type="ECO:0000313" key="2">
    <source>
        <dbReference type="EMBL" id="KAA3489883.1"/>
    </source>
</evidence>
<dbReference type="AlphaFoldDB" id="A0A5B6X867"/>
<accession>A0A5B6X867</accession>
<dbReference type="Proteomes" id="UP000325315">
    <property type="component" value="Unassembled WGS sequence"/>
</dbReference>
<protein>
    <submittedName>
        <fullName evidence="2">Uncharacterized protein</fullName>
    </submittedName>
</protein>
<evidence type="ECO:0000313" key="3">
    <source>
        <dbReference type="Proteomes" id="UP000325315"/>
    </source>
</evidence>
<feature type="transmembrane region" description="Helical" evidence="1">
    <location>
        <begin position="7"/>
        <end position="26"/>
    </location>
</feature>
<comment type="caution">
    <text evidence="2">The sequence shown here is derived from an EMBL/GenBank/DDBJ whole genome shotgun (WGS) entry which is preliminary data.</text>
</comment>